<evidence type="ECO:0000313" key="3">
    <source>
        <dbReference type="Proteomes" id="UP001178461"/>
    </source>
</evidence>
<organism evidence="2 3">
    <name type="scientific">Podarcis lilfordi</name>
    <name type="common">Lilford's wall lizard</name>
    <dbReference type="NCBI Taxonomy" id="74358"/>
    <lineage>
        <taxon>Eukaryota</taxon>
        <taxon>Metazoa</taxon>
        <taxon>Chordata</taxon>
        <taxon>Craniata</taxon>
        <taxon>Vertebrata</taxon>
        <taxon>Euteleostomi</taxon>
        <taxon>Lepidosauria</taxon>
        <taxon>Squamata</taxon>
        <taxon>Bifurcata</taxon>
        <taxon>Unidentata</taxon>
        <taxon>Episquamata</taxon>
        <taxon>Laterata</taxon>
        <taxon>Lacertibaenia</taxon>
        <taxon>Lacertidae</taxon>
        <taxon>Podarcis</taxon>
    </lineage>
</organism>
<dbReference type="EMBL" id="OX395141">
    <property type="protein sequence ID" value="CAI5795160.1"/>
    <property type="molecule type" value="Genomic_DNA"/>
</dbReference>
<reference evidence="2" key="1">
    <citation type="submission" date="2022-12" db="EMBL/GenBank/DDBJ databases">
        <authorList>
            <person name="Alioto T."/>
            <person name="Alioto T."/>
            <person name="Gomez Garrido J."/>
        </authorList>
    </citation>
    <scope>NUCLEOTIDE SEQUENCE</scope>
</reference>
<proteinExistence type="predicted"/>
<dbReference type="AlphaFoldDB" id="A0AA35PR77"/>
<sequence length="104" mass="10597">MRAGPPFPCTLGCLSSAPVLPQPFPGGLRGSRFPGKPWREEGSGVGHSAVCLRPSGGGGGITAGGVRLGLLLRGGNRGRQAGPDTSPPHPLAAGLPVFQQYPYR</sequence>
<evidence type="ECO:0000256" key="1">
    <source>
        <dbReference type="SAM" id="MobiDB-lite"/>
    </source>
</evidence>
<feature type="region of interest" description="Disordered" evidence="1">
    <location>
        <begin position="73"/>
        <end position="95"/>
    </location>
</feature>
<dbReference type="Proteomes" id="UP001178461">
    <property type="component" value="Chromosome 15"/>
</dbReference>
<accession>A0AA35PR77</accession>
<name>A0AA35PR77_9SAUR</name>
<evidence type="ECO:0000313" key="2">
    <source>
        <dbReference type="EMBL" id="CAI5795160.1"/>
    </source>
</evidence>
<keyword evidence="3" id="KW-1185">Reference proteome</keyword>
<protein>
    <submittedName>
        <fullName evidence="2">Uncharacterized protein</fullName>
    </submittedName>
</protein>
<gene>
    <name evidence="2" type="ORF">PODLI_1B017244</name>
</gene>